<sequence>MEGRNGLFYNLLTKKKTSAHFPPDKQAALEKELARISNVELENLRAEVRGHEALLAGLFKADSLKEEGYREAHRKLLMHMHETLQTIRKFKKEIFAFVEKYG</sequence>
<evidence type="ECO:0000313" key="1">
    <source>
        <dbReference type="EMBL" id="MTI26632.1"/>
    </source>
</evidence>
<protein>
    <submittedName>
        <fullName evidence="1">Uncharacterized protein</fullName>
    </submittedName>
</protein>
<dbReference type="EMBL" id="SMLW01000590">
    <property type="protein sequence ID" value="MTI26632.1"/>
    <property type="molecule type" value="Genomic_DNA"/>
</dbReference>
<keyword evidence="2" id="KW-1185">Reference proteome</keyword>
<dbReference type="Proteomes" id="UP000798808">
    <property type="component" value="Unassembled WGS sequence"/>
</dbReference>
<organism evidence="1 2">
    <name type="scientific">Fulvivirga kasyanovii</name>
    <dbReference type="NCBI Taxonomy" id="396812"/>
    <lineage>
        <taxon>Bacteria</taxon>
        <taxon>Pseudomonadati</taxon>
        <taxon>Bacteroidota</taxon>
        <taxon>Cytophagia</taxon>
        <taxon>Cytophagales</taxon>
        <taxon>Fulvivirgaceae</taxon>
        <taxon>Fulvivirga</taxon>
    </lineage>
</organism>
<proteinExistence type="predicted"/>
<comment type="caution">
    <text evidence="1">The sequence shown here is derived from an EMBL/GenBank/DDBJ whole genome shotgun (WGS) entry which is preliminary data.</text>
</comment>
<name>A0ABW9RR17_9BACT</name>
<gene>
    <name evidence="1" type="ORF">E1163_16870</name>
</gene>
<dbReference type="RefSeq" id="WP_155173643.1">
    <property type="nucleotide sequence ID" value="NZ_BAAAFL010000053.1"/>
</dbReference>
<evidence type="ECO:0000313" key="2">
    <source>
        <dbReference type="Proteomes" id="UP000798808"/>
    </source>
</evidence>
<reference evidence="1 2" key="1">
    <citation type="submission" date="2019-02" db="EMBL/GenBank/DDBJ databases">
        <authorList>
            <person name="Goldberg S.R."/>
            <person name="Haltli B.A."/>
            <person name="Correa H."/>
            <person name="Russell K.G."/>
        </authorList>
    </citation>
    <scope>NUCLEOTIDE SEQUENCE [LARGE SCALE GENOMIC DNA]</scope>
    <source>
        <strain evidence="1 2">JCM 16186</strain>
    </source>
</reference>
<accession>A0ABW9RR17</accession>